<keyword evidence="2" id="KW-0472">Membrane</keyword>
<reference evidence="5" key="1">
    <citation type="submission" date="2022-11" db="UniProtKB">
        <authorList>
            <consortium name="WormBaseParasite"/>
        </authorList>
    </citation>
    <scope>IDENTIFICATION</scope>
</reference>
<dbReference type="WBParaSite" id="jg13632">
    <property type="protein sequence ID" value="jg13632"/>
    <property type="gene ID" value="jg13632"/>
</dbReference>
<protein>
    <submittedName>
        <fullName evidence="5">A-kinase anchor protein 7-like phosphoesterase domain-containing protein</fullName>
    </submittedName>
</protein>
<sequence length="798" mass="90004">MLVEIVVVVSVTALLSFLIFYFIMKLYFTRNNRESDVENQREDLLAIEKSEANISTLIKQKQEIVDQKQWLVSKTLFTQLEVKIDSIAEQQGQHENILNNIQQAIGRLEKKDDEAPCMLNNQVKSREVFTVPDQTETVPQPSTSKEIVVCILFHIKTQTIWDNIAHLRGELIEQNGAYSEKLKSKEKLHVTILKASVKENQKTKVIEAFVKTMAEYHEKYAKYSIMLRGTKCLHNEKNDVLAIELANRSKKRIKQINGIARKYFSPLSCIYVNNNPYDPHLTLVHLKDPTNDELLLVGKWNEFTQKHSTTMFGTEQIKKFKLTANIDGDTLFGKNIQETNSKLAFEGPNYGEYLNGRVLSIKAYTLEDIQNARKRVEEICGSENVQDEGDRPPEQNFYAPRQFSNKENLSDNNNNNNPQSETSLDELVEDEFLIPADLVAHVVGRDEANLKSVKASLSLTSIEMLMVCKLGTGQSFCPISICGTAEKVEKAKIMLQRMLNCFVPKPLARPPVPISPNATFLEEYPAPNQVLHDETKDEVPVQQALSPVQESSSLTPALEIGTPVHSSPMRQAIAPVCNSPVQQISAAAPISPVRESSAPDPVHNISVQESPVSVQMSPKKQVPEKALKTLETPVRKHPILEVPVQKAVSTLVQQHTAVVQQSPVHETITSVPKVTAVSQSIEMPVQTLSPVKKTTIPNRPLSSPEKLERSLKRPLANKGQEDGFKTKMQKKQLKVFEEQQEYFKKRSLLVEKQIEQIEMENYAKKTQLGLPATLCINHNGQTIHLSNEYADENKRQTE</sequence>
<evidence type="ECO:0000313" key="5">
    <source>
        <dbReference type="WBParaSite" id="jg13632"/>
    </source>
</evidence>
<keyword evidence="1" id="KW-0694">RNA-binding</keyword>
<dbReference type="AlphaFoldDB" id="A0A915CYJ7"/>
<keyword evidence="4" id="KW-1185">Reference proteome</keyword>
<feature type="domain" description="A-kinase anchor protein 7-like phosphoesterase" evidence="3">
    <location>
        <begin position="154"/>
        <end position="323"/>
    </location>
</feature>
<dbReference type="InterPro" id="IPR019510">
    <property type="entry name" value="AKAP7-like_phosphoesterase"/>
</dbReference>
<name>A0A915CYJ7_9BILA</name>
<dbReference type="Gene3D" id="3.90.1140.10">
    <property type="entry name" value="Cyclic phosphodiesterase"/>
    <property type="match status" value="1"/>
</dbReference>
<dbReference type="Gene3D" id="3.30.1370.10">
    <property type="entry name" value="K Homology domain, type 1"/>
    <property type="match status" value="1"/>
</dbReference>
<dbReference type="Pfam" id="PF10469">
    <property type="entry name" value="AKAP7_NLS"/>
    <property type="match status" value="1"/>
</dbReference>
<evidence type="ECO:0000256" key="2">
    <source>
        <dbReference type="SAM" id="Phobius"/>
    </source>
</evidence>
<evidence type="ECO:0000256" key="1">
    <source>
        <dbReference type="PROSITE-ProRule" id="PRU00117"/>
    </source>
</evidence>
<dbReference type="InterPro" id="IPR036612">
    <property type="entry name" value="KH_dom_type_1_sf"/>
</dbReference>
<keyword evidence="2" id="KW-0812">Transmembrane</keyword>
<dbReference type="SUPFAM" id="SSF54791">
    <property type="entry name" value="Eukaryotic type KH-domain (KH-domain type I)"/>
    <property type="match status" value="1"/>
</dbReference>
<accession>A0A915CYJ7</accession>
<dbReference type="CDD" id="cd00105">
    <property type="entry name" value="KH-I"/>
    <property type="match status" value="1"/>
</dbReference>
<evidence type="ECO:0000313" key="4">
    <source>
        <dbReference type="Proteomes" id="UP000887574"/>
    </source>
</evidence>
<dbReference type="InterPro" id="IPR009097">
    <property type="entry name" value="Cyclic_Pdiesterase"/>
</dbReference>
<proteinExistence type="predicted"/>
<feature type="transmembrane region" description="Helical" evidence="2">
    <location>
        <begin position="6"/>
        <end position="24"/>
    </location>
</feature>
<dbReference type="GO" id="GO:0003723">
    <property type="term" value="F:RNA binding"/>
    <property type="evidence" value="ECO:0007669"/>
    <property type="project" value="UniProtKB-UniRule"/>
</dbReference>
<organism evidence="4 5">
    <name type="scientific">Ditylenchus dipsaci</name>
    <dbReference type="NCBI Taxonomy" id="166011"/>
    <lineage>
        <taxon>Eukaryota</taxon>
        <taxon>Metazoa</taxon>
        <taxon>Ecdysozoa</taxon>
        <taxon>Nematoda</taxon>
        <taxon>Chromadorea</taxon>
        <taxon>Rhabditida</taxon>
        <taxon>Tylenchina</taxon>
        <taxon>Tylenchomorpha</taxon>
        <taxon>Sphaerularioidea</taxon>
        <taxon>Anguinidae</taxon>
        <taxon>Anguininae</taxon>
        <taxon>Ditylenchus</taxon>
    </lineage>
</organism>
<dbReference type="PROSITE" id="PS50084">
    <property type="entry name" value="KH_TYPE_1"/>
    <property type="match status" value="1"/>
</dbReference>
<keyword evidence="2" id="KW-1133">Transmembrane helix</keyword>
<evidence type="ECO:0000259" key="3">
    <source>
        <dbReference type="Pfam" id="PF10469"/>
    </source>
</evidence>
<dbReference type="SUPFAM" id="SSF55144">
    <property type="entry name" value="LigT-like"/>
    <property type="match status" value="1"/>
</dbReference>
<dbReference type="Proteomes" id="UP000887574">
    <property type="component" value="Unplaced"/>
</dbReference>